<dbReference type="Proteomes" id="UP000008066">
    <property type="component" value="Unassembled WGS sequence"/>
</dbReference>
<feature type="compositionally biased region" description="Low complexity" evidence="10">
    <location>
        <begin position="896"/>
        <end position="929"/>
    </location>
</feature>
<dbReference type="PRINTS" id="PR00929">
    <property type="entry name" value="ATHOOK"/>
</dbReference>
<dbReference type="InterPro" id="IPR027784">
    <property type="entry name" value="Slx4_ascomycetes"/>
</dbReference>
<comment type="function">
    <text evidence="9">Regulatory subunit of the SLX1-SLX4 structure-specific endonuclease that resolves DNA secondary structures generated during DNA repair and recombination. Has endonuclease activity towards branched DNA substrates, introducing single-strand cuts in duplex DNA close to junctions with ss-DNA.</text>
</comment>
<feature type="compositionally biased region" description="Basic residues" evidence="10">
    <location>
        <begin position="317"/>
        <end position="327"/>
    </location>
</feature>
<feature type="compositionally biased region" description="Basic and acidic residues" evidence="10">
    <location>
        <begin position="722"/>
        <end position="734"/>
    </location>
</feature>
<dbReference type="Pfam" id="PF02178">
    <property type="entry name" value="AT_hook"/>
    <property type="match status" value="2"/>
</dbReference>
<proteinExistence type="inferred from homology"/>
<dbReference type="KEGG" id="cthr:CTHT_0074190"/>
<comment type="subcellular location">
    <subcellularLocation>
        <location evidence="1 9">Nucleus</location>
    </subcellularLocation>
</comment>
<dbReference type="GO" id="GO:0017108">
    <property type="term" value="F:5'-flap endonuclease activity"/>
    <property type="evidence" value="ECO:0007669"/>
    <property type="project" value="InterPro"/>
</dbReference>
<feature type="region of interest" description="Disordered" evidence="10">
    <location>
        <begin position="285"/>
        <end position="346"/>
    </location>
</feature>
<comment type="subunit">
    <text evidence="9">Forms a heterodimer with SLX1.</text>
</comment>
<comment type="PTM">
    <text evidence="9">Phosphorylated in response to DNA damage.</text>
</comment>
<keyword evidence="12" id="KW-1185">Reference proteome</keyword>
<feature type="compositionally biased region" description="Low complexity" evidence="10">
    <location>
        <begin position="11"/>
        <end position="26"/>
    </location>
</feature>
<dbReference type="OMA" id="SICCLWK"/>
<sequence length="1121" mass="120112">MIADQSPIVISSSPDFPLLPDLPLKSNPRPFLRDGGHAASIPDDAPQTLTSAAKTWQSSGSGISDESMPIGRGKAPITQTAQNAIILDSEDDQPQTAFSLDSLKADSQPASRKVDVNSMSDASRAMAQEKLSNGMVTKPSAKDSQSRKQTETVSRHFAPAPQELALARRLDWTPPRDLNSVLPPLDSSTTKEVFSPEEDGRPSPKEVFRNLQDTFGLKEDDLPRTDLDAAPARTEVLGKRKLIEMGSVSSMQPSPEASPTKPRIKKKQRTLTELATAAYRVSEDSDVAMGENGPKQGSMLSYLNADKGASTEEAKTVPKKPTKRAIKPRGNASRKKQEPPKPVLLSPQSALKEVSRQDFVFGTASQLALEDDPELLRAVHEAMKISNQTDSDPFTGSSPVTKSNLAIRKRPGTGLWAAGARDENGDLVDLEEIDLTASSPSLDRLLCSKSQENNAARSFAVNDRIELLSDDSSEFPDVSSVIGSISAAAPVKDLSQPASPNGVSKIVIDSDNFPDVSELVGGAATSTPPSSQKPAAVAPLIQIDDSEDGEHVSPEFEPPPSNQEQLMLLSQSRNSAPSQSQMPPRPNFELYTDARLAKEVSSYGFKAIKKREAMIALLNQCWESKHKVGLGSRLSQVSMSITSANLARKKQSSAASSDDETPPEPPKKRGRPRKSSTSTTSEAAKETKTTKKKTTKTESKTRKEAEGEEEPEPEKKGRGRPKKTETAEPAESKAAKASTTKATKKSAATKTKAATTATKTTKKSSKAQASKPAPEKSTAASTEPQPEAPPEVEPIVEIVDSELGNALLRSPTVILSTAYKPAVRREAEKLVAPDDLLPPVLSATVSSKDWPLLTGTAASITAVPTAAATTSSKSKTTTTKSIAKSTTSLLRRKSPTRTATATAAETTKTKTTSSGARSKSPTHTTTATTPRRRKSPMSVIEIADSESEGSLSSPKSEIFSSLPPEGMDLSVTEETDDTSLVTSPTTRQLDMFKYITEAVTSAPPSTDVENPSWHEKMLMFDPIIIEELTAWLNSGQLARVGYVGEVAPEDVKKWCETYVPFFSNVVFSVIASNGSVVKNGAAGPISPDLRLQDSGADKRGTLRQKRPQQVLSRVPRLTPTS</sequence>
<feature type="region of interest" description="Disordered" evidence="10">
    <location>
        <begin position="243"/>
        <end position="268"/>
    </location>
</feature>
<keyword evidence="5 9" id="KW-0233">DNA recombination</keyword>
<feature type="region of interest" description="Disordered" evidence="10">
    <location>
        <begin position="101"/>
        <end position="206"/>
    </location>
</feature>
<keyword evidence="6 9" id="KW-0234">DNA repair</keyword>
<dbReference type="CDD" id="cd22999">
    <property type="entry name" value="SAP_SLX4"/>
    <property type="match status" value="1"/>
</dbReference>
<dbReference type="InterPro" id="IPR017956">
    <property type="entry name" value="AT_hook_DNA-bd_motif"/>
</dbReference>
<dbReference type="Pfam" id="PF09494">
    <property type="entry name" value="Slx4"/>
    <property type="match status" value="1"/>
</dbReference>
<feature type="compositionally biased region" description="Basic and acidic residues" evidence="10">
    <location>
        <begin position="140"/>
        <end position="154"/>
    </location>
</feature>
<dbReference type="AlphaFoldDB" id="G0SI20"/>
<keyword evidence="4 9" id="KW-0227">DNA damage</keyword>
<dbReference type="GO" id="GO:0006260">
    <property type="term" value="P:DNA replication"/>
    <property type="evidence" value="ECO:0007669"/>
    <property type="project" value="InterPro"/>
</dbReference>
<organism evidence="12">
    <name type="scientific">Chaetomium thermophilum (strain DSM 1495 / CBS 144.50 / IMI 039719)</name>
    <name type="common">Thermochaetoides thermophila</name>
    <dbReference type="NCBI Taxonomy" id="759272"/>
    <lineage>
        <taxon>Eukaryota</taxon>
        <taxon>Fungi</taxon>
        <taxon>Dikarya</taxon>
        <taxon>Ascomycota</taxon>
        <taxon>Pezizomycotina</taxon>
        <taxon>Sordariomycetes</taxon>
        <taxon>Sordariomycetidae</taxon>
        <taxon>Sordariales</taxon>
        <taxon>Chaetomiaceae</taxon>
        <taxon>Thermochaetoides</taxon>
    </lineage>
</organism>
<evidence type="ECO:0000256" key="8">
    <source>
        <dbReference type="ARBA" id="ARBA00029496"/>
    </source>
</evidence>
<dbReference type="eggNOG" id="ENOG502SEB3">
    <property type="taxonomic scope" value="Eukaryota"/>
</dbReference>
<dbReference type="GeneID" id="18261457"/>
<name>G0SI20_CHATD</name>
<dbReference type="EMBL" id="GL988048">
    <property type="protein sequence ID" value="EGS17090.1"/>
    <property type="molecule type" value="Genomic_DNA"/>
</dbReference>
<evidence type="ECO:0000256" key="6">
    <source>
        <dbReference type="ARBA" id="ARBA00023204"/>
    </source>
</evidence>
<keyword evidence="3 9" id="KW-0597">Phosphoprotein</keyword>
<dbReference type="GO" id="GO:0003677">
    <property type="term" value="F:DNA binding"/>
    <property type="evidence" value="ECO:0007669"/>
    <property type="project" value="InterPro"/>
</dbReference>
<reference evidence="11 12" key="1">
    <citation type="journal article" date="2011" name="Cell">
        <title>Insight into structure and assembly of the nuclear pore complex by utilizing the genome of a eukaryotic thermophile.</title>
        <authorList>
            <person name="Amlacher S."/>
            <person name="Sarges P."/>
            <person name="Flemming D."/>
            <person name="van Noort V."/>
            <person name="Kunze R."/>
            <person name="Devos D.P."/>
            <person name="Arumugam M."/>
            <person name="Bork P."/>
            <person name="Hurt E."/>
        </authorList>
    </citation>
    <scope>NUCLEOTIDE SEQUENCE [LARGE SCALE GENOMIC DNA]</scope>
    <source>
        <strain evidence="12">DSM 1495 / CBS 144.50 / IMI 039719</strain>
    </source>
</reference>
<gene>
    <name evidence="9" type="primary">SLX4</name>
    <name evidence="11" type="ORF">CTHT_0074190</name>
</gene>
<feature type="compositionally biased region" description="Low complexity" evidence="10">
    <location>
        <begin position="766"/>
        <end position="777"/>
    </location>
</feature>
<feature type="region of interest" description="Disordered" evidence="10">
    <location>
        <begin position="644"/>
        <end position="795"/>
    </location>
</feature>
<feature type="region of interest" description="Disordered" evidence="10">
    <location>
        <begin position="1082"/>
        <end position="1121"/>
    </location>
</feature>
<protein>
    <recommendedName>
        <fullName evidence="8 9">Structure-specific endonuclease subunit SLX4</fullName>
    </recommendedName>
</protein>
<evidence type="ECO:0000256" key="7">
    <source>
        <dbReference type="ARBA" id="ARBA00023242"/>
    </source>
</evidence>
<evidence type="ECO:0000256" key="4">
    <source>
        <dbReference type="ARBA" id="ARBA00022763"/>
    </source>
</evidence>
<feature type="compositionally biased region" description="Low complexity" evidence="10">
    <location>
        <begin position="868"/>
        <end position="888"/>
    </location>
</feature>
<dbReference type="OrthoDB" id="5349119at2759"/>
<evidence type="ECO:0000313" key="11">
    <source>
        <dbReference type="EMBL" id="EGS17090.1"/>
    </source>
</evidence>
<feature type="region of interest" description="Disordered" evidence="10">
    <location>
        <begin position="868"/>
        <end position="964"/>
    </location>
</feature>
<dbReference type="HOGENOM" id="CLU_005957_0_0_1"/>
<evidence type="ECO:0000256" key="3">
    <source>
        <dbReference type="ARBA" id="ARBA00022553"/>
    </source>
</evidence>
<feature type="region of interest" description="Disordered" evidence="10">
    <location>
        <begin position="1"/>
        <end position="74"/>
    </location>
</feature>
<evidence type="ECO:0000313" key="12">
    <source>
        <dbReference type="Proteomes" id="UP000008066"/>
    </source>
</evidence>
<feature type="compositionally biased region" description="Basic and acidic residues" evidence="10">
    <location>
        <begin position="683"/>
        <end position="705"/>
    </location>
</feature>
<evidence type="ECO:0000256" key="2">
    <source>
        <dbReference type="ARBA" id="ARBA00006661"/>
    </source>
</evidence>
<dbReference type="GO" id="GO:0006281">
    <property type="term" value="P:DNA repair"/>
    <property type="evidence" value="ECO:0007669"/>
    <property type="project" value="UniProtKB-UniRule"/>
</dbReference>
<feature type="compositionally biased region" description="Low complexity" evidence="10">
    <location>
        <begin position="735"/>
        <end position="759"/>
    </location>
</feature>
<evidence type="ECO:0000256" key="1">
    <source>
        <dbReference type="ARBA" id="ARBA00004123"/>
    </source>
</evidence>
<dbReference type="GO" id="GO:0033557">
    <property type="term" value="C:Slx1-Slx4 complex"/>
    <property type="evidence" value="ECO:0007669"/>
    <property type="project" value="UniProtKB-UniRule"/>
</dbReference>
<accession>G0SI20</accession>
<dbReference type="SMART" id="SM00384">
    <property type="entry name" value="AT_hook"/>
    <property type="match status" value="2"/>
</dbReference>
<dbReference type="STRING" id="759272.G0SI20"/>
<feature type="compositionally biased region" description="Polar residues" evidence="10">
    <location>
        <begin position="47"/>
        <end position="64"/>
    </location>
</feature>
<feature type="compositionally biased region" description="Polar residues" evidence="10">
    <location>
        <begin position="247"/>
        <end position="257"/>
    </location>
</feature>
<dbReference type="HAMAP" id="MF_03110">
    <property type="entry name" value="Endonuc_su_Slx4"/>
    <property type="match status" value="1"/>
</dbReference>
<comment type="similarity">
    <text evidence="2 9">Belongs to the SLX4 family.</text>
</comment>
<dbReference type="InterPro" id="IPR018574">
    <property type="entry name" value="Structure-sp_endonuc_su_Slx4"/>
</dbReference>
<evidence type="ECO:0000256" key="5">
    <source>
        <dbReference type="ARBA" id="ARBA00023172"/>
    </source>
</evidence>
<dbReference type="RefSeq" id="XP_006697672.1">
    <property type="nucleotide sequence ID" value="XM_006697609.1"/>
</dbReference>
<evidence type="ECO:0000256" key="10">
    <source>
        <dbReference type="SAM" id="MobiDB-lite"/>
    </source>
</evidence>
<feature type="compositionally biased region" description="Low complexity" evidence="10">
    <location>
        <begin position="948"/>
        <end position="957"/>
    </location>
</feature>
<evidence type="ECO:0000256" key="9">
    <source>
        <dbReference type="HAMAP-Rule" id="MF_03110"/>
    </source>
</evidence>
<dbReference type="GO" id="GO:0006310">
    <property type="term" value="P:DNA recombination"/>
    <property type="evidence" value="ECO:0007669"/>
    <property type="project" value="UniProtKB-UniRule"/>
</dbReference>
<keyword evidence="7 9" id="KW-0539">Nucleus</keyword>